<proteinExistence type="predicted"/>
<feature type="compositionally biased region" description="Basic and acidic residues" evidence="1">
    <location>
        <begin position="152"/>
        <end position="175"/>
    </location>
</feature>
<gene>
    <name evidence="2" type="ORF">BOKJ2_LOCUS14593</name>
</gene>
<feature type="region of interest" description="Disordered" evidence="1">
    <location>
        <begin position="256"/>
        <end position="302"/>
    </location>
</feature>
<dbReference type="EMBL" id="CAJFCW020000007">
    <property type="protein sequence ID" value="CAG9129330.1"/>
    <property type="molecule type" value="Genomic_DNA"/>
</dbReference>
<feature type="region of interest" description="Disordered" evidence="1">
    <location>
        <begin position="100"/>
        <end position="125"/>
    </location>
</feature>
<comment type="caution">
    <text evidence="2">The sequence shown here is derived from an EMBL/GenBank/DDBJ whole genome shotgun (WGS) entry which is preliminary data.</text>
</comment>
<feature type="region of interest" description="Disordered" evidence="1">
    <location>
        <begin position="1085"/>
        <end position="1110"/>
    </location>
</feature>
<feature type="region of interest" description="Disordered" evidence="1">
    <location>
        <begin position="361"/>
        <end position="411"/>
    </location>
</feature>
<sequence length="1110" mass="123410">MAYSLNLPSKRAPPLPPPPVLIQKEELTAEELEHIERVRRLAEGLEMTSTYVEEPEIREAEPEFREAEPDFKEAEPMLERTASSATSGVIAGDSFEDHGLLAESPCQRGPTSTTTSSFDSKKELTAEELEHIERVRRLAEGLEMTSTYVEEPEIREAEPEFREAEPDFKEAEPMLERTASSATSGGDEEARFESQGSVIAGDSFEDHGLLAESPVKEAPPLPPPPVLIQKEELTAEELEHIERVRRLAEGLEMTSTYVEEPEIREAEPEFREAEPEFKEAEPMLERTASSATSGADEEARFESQGSVIAGDSFEDHGLLAESPVKEAPTSTTTSSFDSKEELTAEELEHIERVRRLAEGLEMTSTYVEEPEIKEAEPEFREAEPDFKEAEPMLERTASSATSGGDEEARFESQGSVIAGDSFEDHGLLAESPVKEAPPLPPPPVLIQKEELTAEELEHIERVRRLAEGLEMTSTEAEPDFKEAEPMLERTASSATSGADEEARFESQGSVIAGDSFEDHGLLAESPVKEAPPLPPPPVLIQKEELTAEELEHIERVRRLAEGLEMTSTYVEEPEIREAEPMLERTASSATSGADEEARFESQGSVIAVLIQKEELTAEELEHIERVRRLAEGLEMTSTYVEEPEIREAEPEFREAEPEFKEAEPMLERTASSATSGVIAGDSFEDHGLLAESPVKEAPPLPPPPVLIQKEELTAEELEHIERVRRLAEGLEMTSTYVEEPEIREAEPEFREAEPEFKEAEPMLERTASSATSGGDEEARFESQGSVIAGDSFEDHGLLAESPVKEAPPLPPPPVLIQKEELTAEELEHIERVRRLAEGLEMTSTEAEPDFKGAEPMLERTASSATSGADEESPFRKPRFSYRRFDSKEELTAEELEHIERVRRLAEGLEMTSTYVEEPEIKEAEPEFREAEPDFKEAEPMLERTASSATSGGDEKARFESQGSVIAAEELEHIERVRRLAEGLEMTSTYVEEPEIKEAEPMLERTASSATSGADEEARFESQGSVIAGDSFEDHGLLAESPVKEAPPLPPPPVLIQKEELTAEELEHIERVRRLAEGLEMTSTYVEEPEIREAEPEFREANQISKKPNQC</sequence>
<feature type="compositionally biased region" description="Basic and acidic residues" evidence="1">
    <location>
        <begin position="478"/>
        <end position="487"/>
    </location>
</feature>
<feature type="region of interest" description="Disordered" evidence="1">
    <location>
        <begin position="735"/>
        <end position="781"/>
    </location>
</feature>
<feature type="compositionally biased region" description="Basic and acidic residues" evidence="1">
    <location>
        <begin position="740"/>
        <end position="763"/>
    </location>
</feature>
<feature type="region of interest" description="Disordered" evidence="1">
    <location>
        <begin position="990"/>
        <end position="1020"/>
    </location>
</feature>
<name>A0A811LXW0_9BILA</name>
<feature type="compositionally biased region" description="Basic and acidic residues" evidence="1">
    <location>
        <begin position="261"/>
        <end position="284"/>
    </location>
</feature>
<feature type="region of interest" description="Disordered" evidence="1">
    <location>
        <begin position="50"/>
        <end position="71"/>
    </location>
</feature>
<dbReference type="EMBL" id="CAJFDH010000007">
    <property type="protein sequence ID" value="CAD5231862.1"/>
    <property type="molecule type" value="Genomic_DNA"/>
</dbReference>
<feature type="compositionally biased region" description="Basic and acidic residues" evidence="1">
    <location>
        <begin position="370"/>
        <end position="393"/>
    </location>
</feature>
<feature type="region of interest" description="Disordered" evidence="1">
    <location>
        <begin position="467"/>
        <end position="538"/>
    </location>
</feature>
<feature type="compositionally biased region" description="Basic and acidic residues" evidence="1">
    <location>
        <begin position="55"/>
        <end position="71"/>
    </location>
</feature>
<feature type="region of interest" description="Disordered" evidence="1">
    <location>
        <begin position="319"/>
        <end position="344"/>
    </location>
</feature>
<feature type="region of interest" description="Disordered" evidence="1">
    <location>
        <begin position="837"/>
        <end position="878"/>
    </location>
</feature>
<feature type="compositionally biased region" description="Basic and acidic residues" evidence="1">
    <location>
        <begin position="643"/>
        <end position="666"/>
    </location>
</feature>
<feature type="compositionally biased region" description="Polar residues" evidence="1">
    <location>
        <begin position="1101"/>
        <end position="1110"/>
    </location>
</feature>
<evidence type="ECO:0000313" key="3">
    <source>
        <dbReference type="Proteomes" id="UP000614601"/>
    </source>
</evidence>
<keyword evidence="3" id="KW-1185">Reference proteome</keyword>
<feature type="compositionally biased region" description="Basic and acidic residues" evidence="1">
    <location>
        <begin position="1088"/>
        <end position="1099"/>
    </location>
</feature>
<feature type="compositionally biased region" description="Basic and acidic residues" evidence="1">
    <location>
        <begin position="918"/>
        <end position="941"/>
    </location>
</feature>
<feature type="compositionally biased region" description="Pro residues" evidence="1">
    <location>
        <begin position="529"/>
        <end position="538"/>
    </location>
</feature>
<feature type="region of interest" description="Disordered" evidence="1">
    <location>
        <begin position="143"/>
        <end position="193"/>
    </location>
</feature>
<organism evidence="2 3">
    <name type="scientific">Bursaphelenchus okinawaensis</name>
    <dbReference type="NCBI Taxonomy" id="465554"/>
    <lineage>
        <taxon>Eukaryota</taxon>
        <taxon>Metazoa</taxon>
        <taxon>Ecdysozoa</taxon>
        <taxon>Nematoda</taxon>
        <taxon>Chromadorea</taxon>
        <taxon>Rhabditida</taxon>
        <taxon>Tylenchina</taxon>
        <taxon>Tylenchomorpha</taxon>
        <taxon>Aphelenchoidea</taxon>
        <taxon>Aphelenchoididae</taxon>
        <taxon>Bursaphelenchus</taxon>
    </lineage>
</organism>
<feature type="region of interest" description="Disordered" evidence="1">
    <location>
        <begin position="429"/>
        <end position="452"/>
    </location>
</feature>
<feature type="region of interest" description="Disordered" evidence="1">
    <location>
        <begin position="913"/>
        <end position="959"/>
    </location>
</feature>
<reference evidence="2" key="1">
    <citation type="submission" date="2020-09" db="EMBL/GenBank/DDBJ databases">
        <authorList>
            <person name="Kikuchi T."/>
        </authorList>
    </citation>
    <scope>NUCLEOTIDE SEQUENCE</scope>
    <source>
        <strain evidence="2">SH1</strain>
    </source>
</reference>
<feature type="compositionally biased region" description="Pro residues" evidence="1">
    <location>
        <begin position="435"/>
        <end position="444"/>
    </location>
</feature>
<dbReference type="AlphaFoldDB" id="A0A811LXW0"/>
<evidence type="ECO:0000313" key="2">
    <source>
        <dbReference type="EMBL" id="CAD5231862.1"/>
    </source>
</evidence>
<protein>
    <submittedName>
        <fullName evidence="2">Uncharacterized protein</fullName>
    </submittedName>
</protein>
<dbReference type="Proteomes" id="UP000614601">
    <property type="component" value="Unassembled WGS sequence"/>
</dbReference>
<dbReference type="Proteomes" id="UP000783686">
    <property type="component" value="Unassembled WGS sequence"/>
</dbReference>
<feature type="compositionally biased region" description="Basic and acidic residues" evidence="1">
    <location>
        <begin position="993"/>
        <end position="1002"/>
    </location>
</feature>
<accession>A0A811LXW0</accession>
<feature type="region of interest" description="Disordered" evidence="1">
    <location>
        <begin position="639"/>
        <end position="674"/>
    </location>
</feature>
<feature type="region of interest" description="Disordered" evidence="1">
    <location>
        <begin position="568"/>
        <end position="600"/>
    </location>
</feature>
<feature type="compositionally biased region" description="Basic and acidic residues" evidence="1">
    <location>
        <begin position="573"/>
        <end position="582"/>
    </location>
</feature>
<evidence type="ECO:0000256" key="1">
    <source>
        <dbReference type="SAM" id="MobiDB-lite"/>
    </source>
</evidence>